<dbReference type="InterPro" id="IPR005645">
    <property type="entry name" value="FSH-like_dom"/>
</dbReference>
<keyword evidence="1" id="KW-0378">Hydrolase</keyword>
<sequence>MPTFRSLLPDYYEWEFVDADHDCEAAEGVSQIYPGPYLSFYNTPYTKEVSKSHAFIDEMIEQDGPFDAIMGFSQGAAVAASYILKAQASDSLAPPPFRLAIFICSSLPFSTDPSAGFNITRLYETGGDMLTSDLAYWKSFAGAAPPTTIPHVNCGLNGTLSDAHLDPTDTVHRYHPLANTVANRIDIPTVHIYGRDDPYKGQSVALLGLCSSQQDLTYSYEHPGGHNVPTMETVSKNISNLIRKAVTRSELMF</sequence>
<dbReference type="PANTHER" id="PTHR48070">
    <property type="entry name" value="ESTERASE OVCA2"/>
    <property type="match status" value="1"/>
</dbReference>
<dbReference type="GO" id="GO:0016787">
    <property type="term" value="F:hydrolase activity"/>
    <property type="evidence" value="ECO:0007669"/>
    <property type="project" value="UniProtKB-KW"/>
</dbReference>
<organism evidence="3 4">
    <name type="scientific">Penicillium cataractarum</name>
    <dbReference type="NCBI Taxonomy" id="2100454"/>
    <lineage>
        <taxon>Eukaryota</taxon>
        <taxon>Fungi</taxon>
        <taxon>Dikarya</taxon>
        <taxon>Ascomycota</taxon>
        <taxon>Pezizomycotina</taxon>
        <taxon>Eurotiomycetes</taxon>
        <taxon>Eurotiomycetidae</taxon>
        <taxon>Eurotiales</taxon>
        <taxon>Aspergillaceae</taxon>
        <taxon>Penicillium</taxon>
    </lineage>
</organism>
<evidence type="ECO:0000259" key="2">
    <source>
        <dbReference type="Pfam" id="PF03959"/>
    </source>
</evidence>
<keyword evidence="4" id="KW-1185">Reference proteome</keyword>
<dbReference type="GO" id="GO:0005737">
    <property type="term" value="C:cytoplasm"/>
    <property type="evidence" value="ECO:0007669"/>
    <property type="project" value="TreeGrafter"/>
</dbReference>
<dbReference type="AlphaFoldDB" id="A0A9W9UVV2"/>
<dbReference type="InterPro" id="IPR050593">
    <property type="entry name" value="LovG"/>
</dbReference>
<dbReference type="GeneID" id="81442984"/>
<dbReference type="Proteomes" id="UP001147782">
    <property type="component" value="Unassembled WGS sequence"/>
</dbReference>
<name>A0A9W9UVV2_9EURO</name>
<accession>A0A9W9UVV2</accession>
<dbReference type="GO" id="GO:0019748">
    <property type="term" value="P:secondary metabolic process"/>
    <property type="evidence" value="ECO:0007669"/>
    <property type="project" value="TreeGrafter"/>
</dbReference>
<dbReference type="Pfam" id="PF03959">
    <property type="entry name" value="FSH1"/>
    <property type="match status" value="1"/>
</dbReference>
<reference evidence="3" key="2">
    <citation type="journal article" date="2023" name="IMA Fungus">
        <title>Comparative genomic study of the Penicillium genus elucidates a diverse pangenome and 15 lateral gene transfer events.</title>
        <authorList>
            <person name="Petersen C."/>
            <person name="Sorensen T."/>
            <person name="Nielsen M.R."/>
            <person name="Sondergaard T.E."/>
            <person name="Sorensen J.L."/>
            <person name="Fitzpatrick D.A."/>
            <person name="Frisvad J.C."/>
            <person name="Nielsen K.L."/>
        </authorList>
    </citation>
    <scope>NUCLEOTIDE SEQUENCE</scope>
    <source>
        <strain evidence="3">IBT 29864</strain>
    </source>
</reference>
<dbReference type="GO" id="GO:0005634">
    <property type="term" value="C:nucleus"/>
    <property type="evidence" value="ECO:0007669"/>
    <property type="project" value="TreeGrafter"/>
</dbReference>
<dbReference type="OrthoDB" id="414698at2759"/>
<dbReference type="GO" id="GO:0017000">
    <property type="term" value="P:antibiotic biosynthetic process"/>
    <property type="evidence" value="ECO:0007669"/>
    <property type="project" value="UniProtKB-ARBA"/>
</dbReference>
<protein>
    <recommendedName>
        <fullName evidence="2">Serine hydrolase domain-containing protein</fullName>
    </recommendedName>
</protein>
<evidence type="ECO:0000256" key="1">
    <source>
        <dbReference type="ARBA" id="ARBA00022801"/>
    </source>
</evidence>
<dbReference type="SUPFAM" id="SSF53474">
    <property type="entry name" value="alpha/beta-Hydrolases"/>
    <property type="match status" value="1"/>
</dbReference>
<reference evidence="3" key="1">
    <citation type="submission" date="2022-11" db="EMBL/GenBank/DDBJ databases">
        <authorList>
            <person name="Petersen C."/>
        </authorList>
    </citation>
    <scope>NUCLEOTIDE SEQUENCE</scope>
    <source>
        <strain evidence="3">IBT 29864</strain>
    </source>
</reference>
<dbReference type="EMBL" id="JAPZBS010000009">
    <property type="protein sequence ID" value="KAJ5358479.1"/>
    <property type="molecule type" value="Genomic_DNA"/>
</dbReference>
<dbReference type="Gene3D" id="3.40.50.1820">
    <property type="entry name" value="alpha/beta hydrolase"/>
    <property type="match status" value="1"/>
</dbReference>
<dbReference type="RefSeq" id="XP_056549765.1">
    <property type="nucleotide sequence ID" value="XM_056703805.1"/>
</dbReference>
<evidence type="ECO:0000313" key="3">
    <source>
        <dbReference type="EMBL" id="KAJ5358479.1"/>
    </source>
</evidence>
<evidence type="ECO:0000313" key="4">
    <source>
        <dbReference type="Proteomes" id="UP001147782"/>
    </source>
</evidence>
<dbReference type="GO" id="GO:0072330">
    <property type="term" value="P:monocarboxylic acid biosynthetic process"/>
    <property type="evidence" value="ECO:0007669"/>
    <property type="project" value="UniProtKB-ARBA"/>
</dbReference>
<dbReference type="InterPro" id="IPR029058">
    <property type="entry name" value="AB_hydrolase_fold"/>
</dbReference>
<dbReference type="PANTHER" id="PTHR48070:SF7">
    <property type="entry name" value="SERINE HYDROLASE FSH DOMAIN-CONTAINING PROTEIN-RELATED"/>
    <property type="match status" value="1"/>
</dbReference>
<comment type="caution">
    <text evidence="3">The sequence shown here is derived from an EMBL/GenBank/DDBJ whole genome shotgun (WGS) entry which is preliminary data.</text>
</comment>
<feature type="domain" description="Serine hydrolase" evidence="2">
    <location>
        <begin position="4"/>
        <end position="236"/>
    </location>
</feature>
<gene>
    <name evidence="3" type="ORF">N7496_010892</name>
</gene>
<proteinExistence type="predicted"/>